<evidence type="ECO:0000256" key="3">
    <source>
        <dbReference type="ARBA" id="ARBA00022475"/>
    </source>
</evidence>
<dbReference type="Proteomes" id="UP000284476">
    <property type="component" value="Unassembled WGS sequence"/>
</dbReference>
<reference evidence="8 9" key="2">
    <citation type="submission" date="2019-01" db="EMBL/GenBank/DDBJ databases">
        <authorList>
            <person name="Li Y."/>
        </authorList>
    </citation>
    <scope>NUCLEOTIDE SEQUENCE [LARGE SCALE GENOMIC DNA]</scope>
    <source>
        <strain evidence="8 9">SK2B-1</strain>
    </source>
</reference>
<dbReference type="GO" id="GO:0005886">
    <property type="term" value="C:plasma membrane"/>
    <property type="evidence" value="ECO:0007669"/>
    <property type="project" value="UniProtKB-SubCell"/>
</dbReference>
<evidence type="ECO:0000256" key="1">
    <source>
        <dbReference type="ARBA" id="ARBA00004651"/>
    </source>
</evidence>
<keyword evidence="6 7" id="KW-0472">Membrane</keyword>
<comment type="caution">
    <text evidence="8">The sequence shown here is derived from an EMBL/GenBank/DDBJ whole genome shotgun (WGS) entry which is preliminary data.</text>
</comment>
<dbReference type="InterPro" id="IPR050833">
    <property type="entry name" value="Poly_Biosynth_Transport"/>
</dbReference>
<feature type="transmembrane region" description="Helical" evidence="7">
    <location>
        <begin position="280"/>
        <end position="306"/>
    </location>
</feature>
<feature type="transmembrane region" description="Helical" evidence="7">
    <location>
        <begin position="365"/>
        <end position="386"/>
    </location>
</feature>
<gene>
    <name evidence="8" type="ORF">D2T30_17275</name>
</gene>
<keyword evidence="5 7" id="KW-1133">Transmembrane helix</keyword>
<proteinExistence type="inferred from homology"/>
<feature type="transmembrane region" description="Helical" evidence="7">
    <location>
        <begin position="452"/>
        <end position="470"/>
    </location>
</feature>
<reference evidence="8 9" key="1">
    <citation type="submission" date="2019-01" db="EMBL/GenBank/DDBJ databases">
        <title>Sinorhodobacter populi sp. nov. isolated from the symptomatic bark tissue of Populus euramericana canker.</title>
        <authorList>
            <person name="Xu G."/>
        </authorList>
    </citation>
    <scope>NUCLEOTIDE SEQUENCE [LARGE SCALE GENOMIC DNA]</scope>
    <source>
        <strain evidence="8 9">SK2B-1</strain>
    </source>
</reference>
<evidence type="ECO:0000256" key="2">
    <source>
        <dbReference type="ARBA" id="ARBA00007430"/>
    </source>
</evidence>
<dbReference type="Pfam" id="PF13440">
    <property type="entry name" value="Polysacc_synt_3"/>
    <property type="match status" value="1"/>
</dbReference>
<dbReference type="AlphaFoldDB" id="A0A443JBT7"/>
<feature type="transmembrane region" description="Helical" evidence="7">
    <location>
        <begin position="144"/>
        <end position="165"/>
    </location>
</feature>
<protein>
    <submittedName>
        <fullName evidence="8">Polysaccharide biosynthesis protein</fullName>
    </submittedName>
</protein>
<evidence type="ECO:0000313" key="9">
    <source>
        <dbReference type="Proteomes" id="UP000284476"/>
    </source>
</evidence>
<evidence type="ECO:0000313" key="8">
    <source>
        <dbReference type="EMBL" id="RWR17995.1"/>
    </source>
</evidence>
<evidence type="ECO:0000256" key="5">
    <source>
        <dbReference type="ARBA" id="ARBA00022989"/>
    </source>
</evidence>
<name>A0A443JBT7_9RHOB</name>
<evidence type="ECO:0000256" key="6">
    <source>
        <dbReference type="ARBA" id="ARBA00023136"/>
    </source>
</evidence>
<keyword evidence="4 7" id="KW-0812">Transmembrane</keyword>
<feature type="transmembrane region" description="Helical" evidence="7">
    <location>
        <begin position="327"/>
        <end position="345"/>
    </location>
</feature>
<evidence type="ECO:0000256" key="7">
    <source>
        <dbReference type="SAM" id="Phobius"/>
    </source>
</evidence>
<feature type="transmembrane region" description="Helical" evidence="7">
    <location>
        <begin position="202"/>
        <end position="225"/>
    </location>
</feature>
<keyword evidence="3" id="KW-1003">Cell membrane</keyword>
<sequence>MNMPWPWRTAGYPLSIQTSGAEMLRSRVEHALSAVKGDGVKAKALRSTFWSVVGVFGQNGIRLLSNIVLTRLLFPEAFGLMALVQVFIVALQTFSDIGIQTSIMQSKRGDDPNFLNTAWTLQIIRGFGLWLGACALAWPAAQIYGQPELLLLLPATALSIIGLGFRPTRAVQVNRNLMLGRLTLIQLAAQFIMLVLTTVLAWWWHSVWALAVAQVLGTVIGNVMIRAFLPGRPNRLQMERESLREIIGFGSFIFLSTIATFLISMGDRAILGAYIDVTSFGIYTVALTFGTLPALVVQAIGSKVLFPLYRIKSPMESDETRRKVFRAARTVSALGIGIAVVLAFTGDWLIRLLYDSRYALAGPMLVLFALGSIPSNVLIGSQSVLLSHGDSRRHFYLTLAQAVVQTALLFVLIHFYGVVGAILSPGLTLLLTYPLRARLIARYRGWDPLHDALGLGLGFALTGLACALHWQEIGKLF</sequence>
<comment type="similarity">
    <text evidence="2">Belongs to the polysaccharide synthase family.</text>
</comment>
<feature type="transmembrane region" description="Helical" evidence="7">
    <location>
        <begin position="72"/>
        <end position="94"/>
    </location>
</feature>
<dbReference type="PANTHER" id="PTHR30250:SF10">
    <property type="entry name" value="LIPOPOLYSACCHARIDE BIOSYNTHESIS PROTEIN WZXC"/>
    <property type="match status" value="1"/>
</dbReference>
<feature type="transmembrane region" description="Helical" evidence="7">
    <location>
        <begin position="407"/>
        <end position="432"/>
    </location>
</feature>
<accession>A0A443JBT7</accession>
<comment type="subcellular location">
    <subcellularLocation>
        <location evidence="1">Cell membrane</location>
        <topology evidence="1">Multi-pass membrane protein</topology>
    </subcellularLocation>
</comment>
<dbReference type="PANTHER" id="PTHR30250">
    <property type="entry name" value="PST FAMILY PREDICTED COLANIC ACID TRANSPORTER"/>
    <property type="match status" value="1"/>
</dbReference>
<evidence type="ECO:0000256" key="4">
    <source>
        <dbReference type="ARBA" id="ARBA00022692"/>
    </source>
</evidence>
<feature type="transmembrane region" description="Helical" evidence="7">
    <location>
        <begin position="177"/>
        <end position="196"/>
    </location>
</feature>
<dbReference type="EMBL" id="SAUZ01000022">
    <property type="protein sequence ID" value="RWR17995.1"/>
    <property type="molecule type" value="Genomic_DNA"/>
</dbReference>
<feature type="transmembrane region" description="Helical" evidence="7">
    <location>
        <begin position="246"/>
        <end position="265"/>
    </location>
</feature>
<organism evidence="8 9">
    <name type="scientific">Paenirhodobacter populi</name>
    <dbReference type="NCBI Taxonomy" id="2306993"/>
    <lineage>
        <taxon>Bacteria</taxon>
        <taxon>Pseudomonadati</taxon>
        <taxon>Pseudomonadota</taxon>
        <taxon>Alphaproteobacteria</taxon>
        <taxon>Rhodobacterales</taxon>
        <taxon>Rhodobacter group</taxon>
        <taxon>Paenirhodobacter</taxon>
    </lineage>
</organism>